<accession>A0A418ZZ73</accession>
<dbReference type="RefSeq" id="WP_119885605.1">
    <property type="nucleotide sequence ID" value="NZ_CP067169.1"/>
</dbReference>
<evidence type="ECO:0000313" key="3">
    <source>
        <dbReference type="Proteomes" id="UP000285530"/>
    </source>
</evidence>
<evidence type="ECO:0000256" key="1">
    <source>
        <dbReference type="ARBA" id="ARBA00022649"/>
    </source>
</evidence>
<protein>
    <submittedName>
        <fullName evidence="2">Type II toxin-antitoxin system RelE/ParE family toxin</fullName>
    </submittedName>
</protein>
<dbReference type="EMBL" id="QZEV01000016">
    <property type="protein sequence ID" value="RJL05884.1"/>
    <property type="molecule type" value="Genomic_DNA"/>
</dbReference>
<keyword evidence="3" id="KW-1185">Reference proteome</keyword>
<reference evidence="2 3" key="1">
    <citation type="submission" date="2018-09" db="EMBL/GenBank/DDBJ databases">
        <title>Paracoccus onubensis nov. sp. a moderate halophilic bacterium isolated from Gruta de las Maravillas (Aracena, Spain).</title>
        <authorList>
            <person name="Jurado V."/>
            <person name="Gutierrez-Patricio S."/>
            <person name="Gonzalez-Pimentel J.L."/>
            <person name="Laiz L."/>
            <person name="Saiz-Jimenez C."/>
        </authorList>
    </citation>
    <scope>NUCLEOTIDE SEQUENCE [LARGE SCALE GENOMIC DNA]</scope>
    <source>
        <strain evidence="2 3">DSM 19484</strain>
    </source>
</reference>
<dbReference type="Gene3D" id="3.30.2310.20">
    <property type="entry name" value="RelE-like"/>
    <property type="match status" value="1"/>
</dbReference>
<organism evidence="2 3">
    <name type="scientific">Paracoccus aestuarii</name>
    <dbReference type="NCBI Taxonomy" id="453842"/>
    <lineage>
        <taxon>Bacteria</taxon>
        <taxon>Pseudomonadati</taxon>
        <taxon>Pseudomonadota</taxon>
        <taxon>Alphaproteobacteria</taxon>
        <taxon>Rhodobacterales</taxon>
        <taxon>Paracoccaceae</taxon>
        <taxon>Paracoccus</taxon>
    </lineage>
</organism>
<dbReference type="Proteomes" id="UP000285530">
    <property type="component" value="Unassembled WGS sequence"/>
</dbReference>
<name>A0A418ZZ73_9RHOB</name>
<dbReference type="InterPro" id="IPR035093">
    <property type="entry name" value="RelE/ParE_toxin_dom_sf"/>
</dbReference>
<proteinExistence type="predicted"/>
<dbReference type="Pfam" id="PF05016">
    <property type="entry name" value="ParE_toxin"/>
    <property type="match status" value="1"/>
</dbReference>
<gene>
    <name evidence="2" type="ORF">D3P06_05505</name>
</gene>
<keyword evidence="1" id="KW-1277">Toxin-antitoxin system</keyword>
<evidence type="ECO:0000313" key="2">
    <source>
        <dbReference type="EMBL" id="RJL05884.1"/>
    </source>
</evidence>
<dbReference type="InterPro" id="IPR007712">
    <property type="entry name" value="RelE/ParE_toxin"/>
</dbReference>
<dbReference type="OrthoDB" id="9814952at2"/>
<sequence>MSYRIRFHPLVVDDLEQIAGWIADYAGASAAAAKLAEIEAVILSLSEVSHKGDLRDEITPGRRAIPAGRKSVIVFKVEDGAREVLIYAVTHGGPTGSREVDLGDDEWQSLCGSGSPCRVGEIECPRHYGTVSNARPRNQS</sequence>
<comment type="caution">
    <text evidence="2">The sequence shown here is derived from an EMBL/GenBank/DDBJ whole genome shotgun (WGS) entry which is preliminary data.</text>
</comment>
<dbReference type="AlphaFoldDB" id="A0A418ZZ73"/>